<evidence type="ECO:0000256" key="3">
    <source>
        <dbReference type="ARBA" id="ARBA00022692"/>
    </source>
</evidence>
<dbReference type="AlphaFoldDB" id="A0A8C8RXQ7"/>
<feature type="transmembrane region" description="Helical" evidence="9">
    <location>
        <begin position="110"/>
        <end position="131"/>
    </location>
</feature>
<evidence type="ECO:0000256" key="9">
    <source>
        <dbReference type="SAM" id="Phobius"/>
    </source>
</evidence>
<accession>A0A8C8RXQ7</accession>
<keyword evidence="2" id="KW-1003">Cell membrane</keyword>
<dbReference type="Proteomes" id="UP000694393">
    <property type="component" value="Unplaced"/>
</dbReference>
<keyword evidence="4 9" id="KW-1133">Transmembrane helix</keyword>
<evidence type="ECO:0000259" key="10">
    <source>
        <dbReference type="PROSITE" id="PS50259"/>
    </source>
</evidence>
<dbReference type="InterPro" id="IPR017978">
    <property type="entry name" value="GPCR_3_C"/>
</dbReference>
<dbReference type="InterPro" id="IPR017979">
    <property type="entry name" value="GPCR_3_CS"/>
</dbReference>
<keyword evidence="5" id="KW-0297">G-protein coupled receptor</keyword>
<dbReference type="PRINTS" id="PR00248">
    <property type="entry name" value="GPCRMGR"/>
</dbReference>
<evidence type="ECO:0000256" key="8">
    <source>
        <dbReference type="ARBA" id="ARBA00023224"/>
    </source>
</evidence>
<keyword evidence="5" id="KW-0675">Receptor</keyword>
<feature type="transmembrane region" description="Helical" evidence="9">
    <location>
        <begin position="55"/>
        <end position="75"/>
    </location>
</feature>
<reference evidence="11" key="2">
    <citation type="submission" date="2025-09" db="UniProtKB">
        <authorList>
            <consortium name="Ensembl"/>
        </authorList>
    </citation>
    <scope>IDENTIFICATION</scope>
</reference>
<evidence type="ECO:0000256" key="4">
    <source>
        <dbReference type="ARBA" id="ARBA00022989"/>
    </source>
</evidence>
<feature type="transmembrane region" description="Helical" evidence="9">
    <location>
        <begin position="16"/>
        <end position="35"/>
    </location>
</feature>
<evidence type="ECO:0000256" key="1">
    <source>
        <dbReference type="ARBA" id="ARBA00004651"/>
    </source>
</evidence>
<dbReference type="GO" id="GO:0005886">
    <property type="term" value="C:plasma membrane"/>
    <property type="evidence" value="ECO:0007669"/>
    <property type="project" value="UniProtKB-SubCell"/>
</dbReference>
<dbReference type="InterPro" id="IPR000337">
    <property type="entry name" value="GPCR_3"/>
</dbReference>
<reference evidence="11" key="1">
    <citation type="submission" date="2025-08" db="UniProtKB">
        <authorList>
            <consortium name="Ensembl"/>
        </authorList>
    </citation>
    <scope>IDENTIFICATION</scope>
</reference>
<keyword evidence="3 9" id="KW-0812">Transmembrane</keyword>
<protein>
    <recommendedName>
        <fullName evidence="10">G-protein coupled receptors family 3 profile domain-containing protein</fullName>
    </recommendedName>
</protein>
<evidence type="ECO:0000313" key="12">
    <source>
        <dbReference type="Proteomes" id="UP000694393"/>
    </source>
</evidence>
<comment type="subcellular location">
    <subcellularLocation>
        <location evidence="1">Cell membrane</location>
        <topology evidence="1">Multi-pass membrane protein</topology>
    </subcellularLocation>
</comment>
<dbReference type="InterPro" id="IPR000068">
    <property type="entry name" value="GPCR_3_Ca_sens_rcpt-rel"/>
</dbReference>
<feature type="transmembrane region" description="Helical" evidence="9">
    <location>
        <begin position="219"/>
        <end position="238"/>
    </location>
</feature>
<keyword evidence="8" id="KW-0807">Transducer</keyword>
<proteinExistence type="predicted"/>
<dbReference type="PROSITE" id="PS00981">
    <property type="entry name" value="G_PROTEIN_RECEP_F3_3"/>
    <property type="match status" value="1"/>
</dbReference>
<keyword evidence="6 9" id="KW-0472">Membrane</keyword>
<dbReference type="PROSITE" id="PS50259">
    <property type="entry name" value="G_PROTEIN_RECEP_F3_4"/>
    <property type="match status" value="1"/>
</dbReference>
<evidence type="ECO:0000256" key="7">
    <source>
        <dbReference type="ARBA" id="ARBA00023180"/>
    </source>
</evidence>
<evidence type="ECO:0000256" key="6">
    <source>
        <dbReference type="ARBA" id="ARBA00023136"/>
    </source>
</evidence>
<dbReference type="PANTHER" id="PTHR24061">
    <property type="entry name" value="CALCIUM-SENSING RECEPTOR-RELATED"/>
    <property type="match status" value="1"/>
</dbReference>
<evidence type="ECO:0000256" key="5">
    <source>
        <dbReference type="ARBA" id="ARBA00023040"/>
    </source>
</evidence>
<feature type="transmembrane region" description="Helical" evidence="9">
    <location>
        <begin position="193"/>
        <end position="213"/>
    </location>
</feature>
<feature type="domain" description="G-protein coupled receptors family 3 profile" evidence="10">
    <location>
        <begin position="17"/>
        <end position="238"/>
    </location>
</feature>
<organism evidence="11 12">
    <name type="scientific">Pelusios castaneus</name>
    <name type="common">West African mud turtle</name>
    <dbReference type="NCBI Taxonomy" id="367368"/>
    <lineage>
        <taxon>Eukaryota</taxon>
        <taxon>Metazoa</taxon>
        <taxon>Chordata</taxon>
        <taxon>Craniata</taxon>
        <taxon>Vertebrata</taxon>
        <taxon>Euteleostomi</taxon>
        <taxon>Archelosauria</taxon>
        <taxon>Testudinata</taxon>
        <taxon>Testudines</taxon>
        <taxon>Pleurodira</taxon>
        <taxon>Pelomedusidae</taxon>
        <taxon>Pelusios</taxon>
    </lineage>
</organism>
<dbReference type="PANTHER" id="PTHR24061:SF599">
    <property type="entry name" value="G-PROTEIN COUPLED RECEPTORS FAMILY 3 PROFILE DOMAIN-CONTAINING PROTEIN"/>
    <property type="match status" value="1"/>
</dbReference>
<keyword evidence="12" id="KW-1185">Reference proteome</keyword>
<keyword evidence="7" id="KW-0325">Glycoprotein</keyword>
<sequence length="248" mass="27492">DKCIPKIMNFLSYEEPLGFVLASFALLFSLFTVWVPGMFIKHRGTPIVRANNRDLTYVLLTSLLLCFLCTLIFIGQPGQVTCLLRQTAFGVIFSATKPGARMRKWMGKRLASSFIFSCSLVQVGICTVWLGTAPPFPDLDMKSETGQILVQCNEGSNMGFYCALGDTGFLAFVSFMVAFLARKLPDTFNEAKIITFSMLVFCSVWVSFIPTYLSTKGKYMVAVEIFSILASSAGLHLCPQVLHHRAEA</sequence>
<dbReference type="Ensembl" id="ENSPCET00000012813.1">
    <property type="protein sequence ID" value="ENSPCEP00000012375.1"/>
    <property type="gene ID" value="ENSPCEG00000009846.1"/>
</dbReference>
<evidence type="ECO:0000256" key="2">
    <source>
        <dbReference type="ARBA" id="ARBA00022475"/>
    </source>
</evidence>
<feature type="transmembrane region" description="Helical" evidence="9">
    <location>
        <begin position="158"/>
        <end position="181"/>
    </location>
</feature>
<dbReference type="GO" id="GO:0004930">
    <property type="term" value="F:G protein-coupled receptor activity"/>
    <property type="evidence" value="ECO:0007669"/>
    <property type="project" value="UniProtKB-KW"/>
</dbReference>
<name>A0A8C8RXQ7_9SAUR</name>
<evidence type="ECO:0000313" key="11">
    <source>
        <dbReference type="Ensembl" id="ENSPCEP00000012375.1"/>
    </source>
</evidence>
<dbReference type="Pfam" id="PF00003">
    <property type="entry name" value="7tm_3"/>
    <property type="match status" value="1"/>
</dbReference>